<feature type="domain" description="Phosphoribulokinase/uridine kinase" evidence="1">
    <location>
        <begin position="16"/>
        <end position="193"/>
    </location>
</feature>
<evidence type="ECO:0000259" key="1">
    <source>
        <dbReference type="Pfam" id="PF00485"/>
    </source>
</evidence>
<dbReference type="Pfam" id="PF00485">
    <property type="entry name" value="PRK"/>
    <property type="match status" value="1"/>
</dbReference>
<dbReference type="Gene3D" id="3.40.50.300">
    <property type="entry name" value="P-loop containing nucleotide triphosphate hydrolases"/>
    <property type="match status" value="1"/>
</dbReference>
<evidence type="ECO:0000313" key="2">
    <source>
        <dbReference type="EMBL" id="VAX18901.1"/>
    </source>
</evidence>
<dbReference type="GO" id="GO:0016301">
    <property type="term" value="F:kinase activity"/>
    <property type="evidence" value="ECO:0007669"/>
    <property type="project" value="InterPro"/>
</dbReference>
<dbReference type="InterPro" id="IPR006083">
    <property type="entry name" value="PRK/URK"/>
</dbReference>
<dbReference type="EMBL" id="UOGE01000036">
    <property type="protein sequence ID" value="VAX18901.1"/>
    <property type="molecule type" value="Genomic_DNA"/>
</dbReference>
<dbReference type="GO" id="GO:0005524">
    <property type="term" value="F:ATP binding"/>
    <property type="evidence" value="ECO:0007669"/>
    <property type="project" value="InterPro"/>
</dbReference>
<name>A0A3B1BWM1_9ZZZZ</name>
<dbReference type="AlphaFoldDB" id="A0A3B1BWM1"/>
<accession>A0A3B1BWM1</accession>
<organism evidence="2">
    <name type="scientific">hydrothermal vent metagenome</name>
    <dbReference type="NCBI Taxonomy" id="652676"/>
    <lineage>
        <taxon>unclassified sequences</taxon>
        <taxon>metagenomes</taxon>
        <taxon>ecological metagenomes</taxon>
    </lineage>
</organism>
<dbReference type="InterPro" id="IPR027417">
    <property type="entry name" value="P-loop_NTPase"/>
</dbReference>
<gene>
    <name evidence="2" type="ORF">MNBD_NITROSPINAE02-1708</name>
</gene>
<dbReference type="PRINTS" id="PR00988">
    <property type="entry name" value="URIDINKINASE"/>
</dbReference>
<sequence length="215" mass="24414">MIPLNRPVPHRLPPFIVGISGGSAAGKTMVADILADMLAEYKPVVIGVDRYFFGSGHLSAADLQEYNYDVPSAIDFNRLARDVTAIKLGKPADLPIYDYVTHSTMDEVDHVEPSSIIITEGILLFHSHEMKPLLDYTIFIDARRDERLRRRIGRDMAWRGRTKDDVIRQFNDTVEPAFEKYTAPTRSQADIILDWNIKDFKALQKIADRIKELAT</sequence>
<dbReference type="NCBIfam" id="NF004018">
    <property type="entry name" value="PRK05480.1"/>
    <property type="match status" value="1"/>
</dbReference>
<reference evidence="2" key="1">
    <citation type="submission" date="2018-06" db="EMBL/GenBank/DDBJ databases">
        <authorList>
            <person name="Zhirakovskaya E."/>
        </authorList>
    </citation>
    <scope>NUCLEOTIDE SEQUENCE</scope>
</reference>
<protein>
    <recommendedName>
        <fullName evidence="1">Phosphoribulokinase/uridine kinase domain-containing protein</fullName>
    </recommendedName>
</protein>
<proteinExistence type="predicted"/>
<dbReference type="PANTHER" id="PTHR10285">
    <property type="entry name" value="URIDINE KINASE"/>
    <property type="match status" value="1"/>
</dbReference>
<dbReference type="SUPFAM" id="SSF52540">
    <property type="entry name" value="P-loop containing nucleoside triphosphate hydrolases"/>
    <property type="match status" value="1"/>
</dbReference>